<reference evidence="2 3" key="1">
    <citation type="journal article" date="2015" name="Proc. Natl. Acad. Sci. U.S.A.">
        <title>The resurrection genome of Boea hygrometrica: A blueprint for survival of dehydration.</title>
        <authorList>
            <person name="Xiao L."/>
            <person name="Yang G."/>
            <person name="Zhang L."/>
            <person name="Yang X."/>
            <person name="Zhao S."/>
            <person name="Ji Z."/>
            <person name="Zhou Q."/>
            <person name="Hu M."/>
            <person name="Wang Y."/>
            <person name="Chen M."/>
            <person name="Xu Y."/>
            <person name="Jin H."/>
            <person name="Xiao X."/>
            <person name="Hu G."/>
            <person name="Bao F."/>
            <person name="Hu Y."/>
            <person name="Wan P."/>
            <person name="Li L."/>
            <person name="Deng X."/>
            <person name="Kuang T."/>
            <person name="Xiang C."/>
            <person name="Zhu J.K."/>
            <person name="Oliver M.J."/>
            <person name="He Y."/>
        </authorList>
    </citation>
    <scope>NUCLEOTIDE SEQUENCE [LARGE SCALE GENOMIC DNA]</scope>
    <source>
        <strain evidence="3">cv. XS01</strain>
    </source>
</reference>
<protein>
    <submittedName>
        <fullName evidence="2">Uncharacterized protein</fullName>
    </submittedName>
</protein>
<sequence>MWQDLGEKPDPYASIPSSELYARLLLAFVLDDVCRVDAWFSGPELSMGGIKICKSCDPRKELLLQEDLSSSRKSSGRKTSTLAGTPLAGTPLAGRPLDPRSGVLPEDSDMISRIQPGYVFSYLKNSGTIRSLSDDKIPEDRGEYFARDTRCRRIFVRICSSPQPNPSINTQVVEKISLSSSPDDRDPKLSTSRHLNVTLRLGKIDYINWRRLRIFTRICSSPSPSPSINTHVCSILLHIHKGISSLLCVHACCLYIFSTIRADLSIGWASSATLPTFSDQCLWLQVVEKISPSSSPTTEFLSSLHPDISIWRQLSD</sequence>
<evidence type="ECO:0000313" key="2">
    <source>
        <dbReference type="EMBL" id="KZV26973.1"/>
    </source>
</evidence>
<gene>
    <name evidence="2" type="ORF">F511_40198</name>
</gene>
<dbReference type="AlphaFoldDB" id="A0A2Z7AZR8"/>
<feature type="compositionally biased region" description="Low complexity" evidence="1">
    <location>
        <begin position="71"/>
        <end position="82"/>
    </location>
</feature>
<name>A0A2Z7AZR8_9LAMI</name>
<feature type="region of interest" description="Disordered" evidence="1">
    <location>
        <begin position="67"/>
        <end position="108"/>
    </location>
</feature>
<proteinExistence type="predicted"/>
<evidence type="ECO:0000313" key="3">
    <source>
        <dbReference type="Proteomes" id="UP000250235"/>
    </source>
</evidence>
<dbReference type="EMBL" id="KV010726">
    <property type="protein sequence ID" value="KZV26973.1"/>
    <property type="molecule type" value="Genomic_DNA"/>
</dbReference>
<evidence type="ECO:0000256" key="1">
    <source>
        <dbReference type="SAM" id="MobiDB-lite"/>
    </source>
</evidence>
<dbReference type="Proteomes" id="UP000250235">
    <property type="component" value="Unassembled WGS sequence"/>
</dbReference>
<organism evidence="2 3">
    <name type="scientific">Dorcoceras hygrometricum</name>
    <dbReference type="NCBI Taxonomy" id="472368"/>
    <lineage>
        <taxon>Eukaryota</taxon>
        <taxon>Viridiplantae</taxon>
        <taxon>Streptophyta</taxon>
        <taxon>Embryophyta</taxon>
        <taxon>Tracheophyta</taxon>
        <taxon>Spermatophyta</taxon>
        <taxon>Magnoliopsida</taxon>
        <taxon>eudicotyledons</taxon>
        <taxon>Gunneridae</taxon>
        <taxon>Pentapetalae</taxon>
        <taxon>asterids</taxon>
        <taxon>lamiids</taxon>
        <taxon>Lamiales</taxon>
        <taxon>Gesneriaceae</taxon>
        <taxon>Didymocarpoideae</taxon>
        <taxon>Trichosporeae</taxon>
        <taxon>Loxocarpinae</taxon>
        <taxon>Dorcoceras</taxon>
    </lineage>
</organism>
<accession>A0A2Z7AZR8</accession>
<keyword evidence="3" id="KW-1185">Reference proteome</keyword>